<dbReference type="EnsemblMetazoa" id="CapteT207410">
    <property type="protein sequence ID" value="CapteP207410"/>
    <property type="gene ID" value="CapteG207410"/>
</dbReference>
<protein>
    <submittedName>
        <fullName evidence="1 2">Uncharacterized protein</fullName>
    </submittedName>
</protein>
<reference evidence="3" key="1">
    <citation type="submission" date="2012-12" db="EMBL/GenBank/DDBJ databases">
        <authorList>
            <person name="Hellsten U."/>
            <person name="Grimwood J."/>
            <person name="Chapman J.A."/>
            <person name="Shapiro H."/>
            <person name="Aerts A."/>
            <person name="Otillar R.P."/>
            <person name="Terry A.Y."/>
            <person name="Boore J.L."/>
            <person name="Simakov O."/>
            <person name="Marletaz F."/>
            <person name="Cho S.-J."/>
            <person name="Edsinger-Gonzales E."/>
            <person name="Havlak P."/>
            <person name="Kuo D.-H."/>
            <person name="Larsson T."/>
            <person name="Lv J."/>
            <person name="Arendt D."/>
            <person name="Savage R."/>
            <person name="Osoegawa K."/>
            <person name="de Jong P."/>
            <person name="Lindberg D.R."/>
            <person name="Seaver E.C."/>
            <person name="Weisblat D.A."/>
            <person name="Putnam N.H."/>
            <person name="Grigoriev I.V."/>
            <person name="Rokhsar D.S."/>
        </authorList>
    </citation>
    <scope>NUCLEOTIDE SEQUENCE</scope>
    <source>
        <strain evidence="3">I ESC-2004</strain>
    </source>
</reference>
<keyword evidence="3" id="KW-1185">Reference proteome</keyword>
<dbReference type="EMBL" id="AMQN01001416">
    <property type="status" value="NOT_ANNOTATED_CDS"/>
    <property type="molecule type" value="Genomic_DNA"/>
</dbReference>
<evidence type="ECO:0000313" key="2">
    <source>
        <dbReference type="EnsemblMetazoa" id="CapteP207410"/>
    </source>
</evidence>
<organism evidence="1">
    <name type="scientific">Capitella teleta</name>
    <name type="common">Polychaete worm</name>
    <dbReference type="NCBI Taxonomy" id="283909"/>
    <lineage>
        <taxon>Eukaryota</taxon>
        <taxon>Metazoa</taxon>
        <taxon>Spiralia</taxon>
        <taxon>Lophotrochozoa</taxon>
        <taxon>Annelida</taxon>
        <taxon>Polychaeta</taxon>
        <taxon>Sedentaria</taxon>
        <taxon>Scolecida</taxon>
        <taxon>Capitellidae</taxon>
        <taxon>Capitella</taxon>
    </lineage>
</organism>
<dbReference type="EMBL" id="AMQN01001417">
    <property type="status" value="NOT_ANNOTATED_CDS"/>
    <property type="molecule type" value="Genomic_DNA"/>
</dbReference>
<dbReference type="EMBL" id="AMQN01001418">
    <property type="status" value="NOT_ANNOTATED_CDS"/>
    <property type="molecule type" value="Genomic_DNA"/>
</dbReference>
<dbReference type="STRING" id="283909.R7UF56"/>
<evidence type="ECO:0000313" key="3">
    <source>
        <dbReference type="Proteomes" id="UP000014760"/>
    </source>
</evidence>
<reference evidence="2" key="3">
    <citation type="submission" date="2015-06" db="UniProtKB">
        <authorList>
            <consortium name="EnsemblMetazoa"/>
        </authorList>
    </citation>
    <scope>IDENTIFICATION</scope>
</reference>
<dbReference type="AlphaFoldDB" id="R7UF56"/>
<proteinExistence type="predicted"/>
<dbReference type="HOGENOM" id="CLU_1273329_0_0_1"/>
<gene>
    <name evidence="1" type="ORF">CAPTEDRAFT_207410</name>
</gene>
<dbReference type="Proteomes" id="UP000014760">
    <property type="component" value="Unassembled WGS sequence"/>
</dbReference>
<name>R7UF56_CAPTE</name>
<dbReference type="EMBL" id="KB302197">
    <property type="protein sequence ID" value="ELU04609.1"/>
    <property type="molecule type" value="Genomic_DNA"/>
</dbReference>
<evidence type="ECO:0000313" key="1">
    <source>
        <dbReference type="EMBL" id="ELU04609.1"/>
    </source>
</evidence>
<accession>R7UF56</accession>
<sequence length="217" mass="24697">MKWESEGGVADALRMYKQKMTLVSEDNEVTEPAAIARKIKIGLGDEGLRRLNASGLTEQQLQTPTAIWQFLESNLQKHNSEQERSHRTRRITRKRDCHMEDPGIENYTGVKITLRSTQHCIHPSLIPNPARTRLHGKLSRMSPFVQQITFGTRHSEIQKSFLIKDNSLRLKEAVQEWLVKDASEGNLNAFKTLQEKSDVTIDSVSDPCNWCGDSNAK</sequence>
<reference evidence="1 3" key="2">
    <citation type="journal article" date="2013" name="Nature">
        <title>Insights into bilaterian evolution from three spiralian genomes.</title>
        <authorList>
            <person name="Simakov O."/>
            <person name="Marletaz F."/>
            <person name="Cho S.J."/>
            <person name="Edsinger-Gonzales E."/>
            <person name="Havlak P."/>
            <person name="Hellsten U."/>
            <person name="Kuo D.H."/>
            <person name="Larsson T."/>
            <person name="Lv J."/>
            <person name="Arendt D."/>
            <person name="Savage R."/>
            <person name="Osoegawa K."/>
            <person name="de Jong P."/>
            <person name="Grimwood J."/>
            <person name="Chapman J.A."/>
            <person name="Shapiro H."/>
            <person name="Aerts A."/>
            <person name="Otillar R.P."/>
            <person name="Terry A.Y."/>
            <person name="Boore J.L."/>
            <person name="Grigoriev I.V."/>
            <person name="Lindberg D.R."/>
            <person name="Seaver E.C."/>
            <person name="Weisblat D.A."/>
            <person name="Putnam N.H."/>
            <person name="Rokhsar D.S."/>
        </authorList>
    </citation>
    <scope>NUCLEOTIDE SEQUENCE</scope>
    <source>
        <strain evidence="1 3">I ESC-2004</strain>
    </source>
</reference>
<dbReference type="OrthoDB" id="6149201at2759"/>